<reference evidence="1" key="1">
    <citation type="journal article" date="2015" name="Nature">
        <title>Complex archaea that bridge the gap between prokaryotes and eukaryotes.</title>
        <authorList>
            <person name="Spang A."/>
            <person name="Saw J.H."/>
            <person name="Jorgensen S.L."/>
            <person name="Zaremba-Niedzwiedzka K."/>
            <person name="Martijn J."/>
            <person name="Lind A.E."/>
            <person name="van Eijk R."/>
            <person name="Schleper C."/>
            <person name="Guy L."/>
            <person name="Ettema T.J."/>
        </authorList>
    </citation>
    <scope>NUCLEOTIDE SEQUENCE</scope>
</reference>
<accession>A0A0F8VRC9</accession>
<organism evidence="1">
    <name type="scientific">marine sediment metagenome</name>
    <dbReference type="NCBI Taxonomy" id="412755"/>
    <lineage>
        <taxon>unclassified sequences</taxon>
        <taxon>metagenomes</taxon>
        <taxon>ecological metagenomes</taxon>
    </lineage>
</organism>
<dbReference type="AlphaFoldDB" id="A0A0F8VRC9"/>
<protein>
    <submittedName>
        <fullName evidence="1">Uncharacterized protein</fullName>
    </submittedName>
</protein>
<comment type="caution">
    <text evidence="1">The sequence shown here is derived from an EMBL/GenBank/DDBJ whole genome shotgun (WGS) entry which is preliminary data.</text>
</comment>
<gene>
    <name evidence="1" type="ORF">LCGC14_3160990</name>
</gene>
<sequence>MIYICIIRKIGQRVVVSANTCRFRLNSDNKTFYIEGITQAPAKYDSTKECIFFTKNDQTVIDFIKKKPINERDIEYLNEKKKWNVNPKTRKKKKGKIL</sequence>
<evidence type="ECO:0000313" key="1">
    <source>
        <dbReference type="EMBL" id="KKK46862.1"/>
    </source>
</evidence>
<proteinExistence type="predicted"/>
<dbReference type="EMBL" id="LAZR01069870">
    <property type="protein sequence ID" value="KKK46862.1"/>
    <property type="molecule type" value="Genomic_DNA"/>
</dbReference>
<name>A0A0F8VRC9_9ZZZZ</name>